<protein>
    <submittedName>
        <fullName evidence="2">Uncharacterized protein</fullName>
    </submittedName>
</protein>
<sequence length="62" mass="6527">MVTPPVRGLDRDRDGNARNTPVGAVSGNRATKVAPGPTLGRACRDLRSRQASRTPRVACTLG</sequence>
<gene>
    <name evidence="2" type="ORF">LI90_677</name>
</gene>
<dbReference type="PATRIC" id="fig|1469144.10.peg.779"/>
<name>A0A132MMT9_9ACTN</name>
<evidence type="ECO:0000313" key="3">
    <source>
        <dbReference type="Proteomes" id="UP000070188"/>
    </source>
</evidence>
<keyword evidence="3" id="KW-1185">Reference proteome</keyword>
<dbReference type="Proteomes" id="UP000070188">
    <property type="component" value="Unassembled WGS sequence"/>
</dbReference>
<dbReference type="EMBL" id="LAXD01000001">
    <property type="protein sequence ID" value="KWW99045.1"/>
    <property type="molecule type" value="Genomic_DNA"/>
</dbReference>
<proteinExistence type="predicted"/>
<evidence type="ECO:0000256" key="1">
    <source>
        <dbReference type="SAM" id="MobiDB-lite"/>
    </source>
</evidence>
<feature type="region of interest" description="Disordered" evidence="1">
    <location>
        <begin position="1"/>
        <end position="62"/>
    </location>
</feature>
<dbReference type="STRING" id="1469144.LI90_677"/>
<accession>A0A132MMT9</accession>
<comment type="caution">
    <text evidence="2">The sequence shown here is derived from an EMBL/GenBank/DDBJ whole genome shotgun (WGS) entry which is preliminary data.</text>
</comment>
<reference evidence="3" key="1">
    <citation type="submission" date="2015-04" db="EMBL/GenBank/DDBJ databases">
        <title>Physiological reanalysis, assessment of diazotrophy, and genome sequences of multiple isolates of Streptomyces thermoautotrophicus.</title>
        <authorList>
            <person name="MacKellar D.C."/>
            <person name="Lieber L."/>
            <person name="Norman J."/>
            <person name="Bolger A."/>
            <person name="Tobin C."/>
            <person name="Murray J.W."/>
            <person name="Chang R."/>
            <person name="Ford T."/>
            <person name="Nguyen P.Q."/>
            <person name="Woodward J."/>
            <person name="Permingeat H."/>
            <person name="Joshi N.S."/>
            <person name="Silver P.A."/>
            <person name="Usadel B."/>
            <person name="Rutherford A.W."/>
            <person name="Friesen M."/>
            <person name="Prell J."/>
        </authorList>
    </citation>
    <scope>NUCLEOTIDE SEQUENCE [LARGE SCALE GENOMIC DNA]</scope>
    <source>
        <strain evidence="3">H1</strain>
    </source>
</reference>
<evidence type="ECO:0000313" key="2">
    <source>
        <dbReference type="EMBL" id="KWW99045.1"/>
    </source>
</evidence>
<organism evidence="2 3">
    <name type="scientific">Carbonactinospora thermoautotrophica</name>
    <dbReference type="NCBI Taxonomy" id="1469144"/>
    <lineage>
        <taxon>Bacteria</taxon>
        <taxon>Bacillati</taxon>
        <taxon>Actinomycetota</taxon>
        <taxon>Actinomycetes</taxon>
        <taxon>Kitasatosporales</taxon>
        <taxon>Carbonactinosporaceae</taxon>
        <taxon>Carbonactinospora</taxon>
    </lineage>
</organism>
<dbReference type="AlphaFoldDB" id="A0A132MMT9"/>